<feature type="region of interest" description="Disordered" evidence="1">
    <location>
        <begin position="837"/>
        <end position="858"/>
    </location>
</feature>
<evidence type="ECO:0000313" key="2">
    <source>
        <dbReference type="EMBL" id="SFJ11820.1"/>
    </source>
</evidence>
<gene>
    <name evidence="2" type="ORF">SAMN04487893_103176</name>
</gene>
<evidence type="ECO:0000256" key="1">
    <source>
        <dbReference type="SAM" id="MobiDB-lite"/>
    </source>
</evidence>
<dbReference type="AlphaFoldDB" id="A0A1I3NS63"/>
<keyword evidence="3" id="KW-1185">Reference proteome</keyword>
<dbReference type="STRING" id="1150112.SAMN04487893_103176"/>
<dbReference type="RefSeq" id="WP_090678258.1">
    <property type="nucleotide sequence ID" value="NZ_FORU01000003.1"/>
</dbReference>
<name>A0A1I3NS63_9FLAO</name>
<dbReference type="Proteomes" id="UP000243887">
    <property type="component" value="Unassembled WGS sequence"/>
</dbReference>
<sequence>MKKNKVLKWVGGFVLLLLLLLVATPFLFKGKVQNLVVETINKNLNANVAFDEVDLSLFKSFPKATIVIKNLSIVNKAPFEGDTLFKASDIGLRMSVMELFKGKNTPMHIEGIGVSDAFVNIVVNKEGITNYDIAIVDEEESSEKDDNAPFSLSLNKYVLENIAVSYVDEASKMAFTIKDLYHNGSGNLAANVLDLDTETKAILSFEKDGTRFLNEVKLGLKAVIGMDLNTNTYVFKDNEALINQLPLRFDGSLKLLEDGQAYDLSFGTPDSSFKNFLGLVPEVYAGNISNVKTTGDFRVEGRVKGLLTDTTIPKLDIQLASSNASFQYPDLPKSVEKIILDAKIINETGLMNDTYVLLNKLSFQIDQDVFNASANIRNLSGNALVDAKLNGVINLANVTKAYPVKLEKPLTGILKANVATRFDMESVEKNQYQNIQNSGTISLTGFQFESDEMAKPLQIEEAALTFNPSQVKLNSLRLKTGTTDVSATGTLDNFYGFMFSKQNLKGNFDVRSNNFVVSDVLKADDKAAKTSESSEEAVSKSVSEPLKIPAFLDCTIQANAKQVVYDDLKLQNVVGTLIIKDQKALLKNMSTDVFDGKIAFDGSISTKQTVPDFDMTLGMKALDIGKAFTGLDVLKAIAPIAGVLNGKINSTVTLQGKLDSKTMSPVMSSLTGDLLGQLLNTTIKPENSKLLSTLTDKVDFIDLEKLNLNNLKAHLIFKEGKVQVQPFDLKYQDVAVVVQGEHGFDQSINYNLDFNVPVKYLGDDVEGLLAKLSPSDINKLDAIPVKVGLLGSFSKPQVTTDLSKVVQGVTNQILEQQKRQLLDKGKDALEDLLAGKKKEVKSDGENIPEEPKGVKEEVKNKVEQGLKDLFGKKK</sequence>
<dbReference type="PANTHER" id="PTHR30441:SF8">
    <property type="entry name" value="DUF748 DOMAIN-CONTAINING PROTEIN"/>
    <property type="match status" value="1"/>
</dbReference>
<proteinExistence type="predicted"/>
<dbReference type="GO" id="GO:0005886">
    <property type="term" value="C:plasma membrane"/>
    <property type="evidence" value="ECO:0007669"/>
    <property type="project" value="TreeGrafter"/>
</dbReference>
<dbReference type="GO" id="GO:0090313">
    <property type="term" value="P:regulation of protein targeting to membrane"/>
    <property type="evidence" value="ECO:0007669"/>
    <property type="project" value="TreeGrafter"/>
</dbReference>
<dbReference type="InterPro" id="IPR052894">
    <property type="entry name" value="AsmA-related"/>
</dbReference>
<accession>A0A1I3NS63</accession>
<evidence type="ECO:0000313" key="3">
    <source>
        <dbReference type="Proteomes" id="UP000243887"/>
    </source>
</evidence>
<dbReference type="EMBL" id="FORU01000003">
    <property type="protein sequence ID" value="SFJ11820.1"/>
    <property type="molecule type" value="Genomic_DNA"/>
</dbReference>
<protein>
    <submittedName>
        <fullName evidence="2">AsmA-like C-terminal region</fullName>
    </submittedName>
</protein>
<dbReference type="PANTHER" id="PTHR30441">
    <property type="entry name" value="DUF748 DOMAIN-CONTAINING PROTEIN"/>
    <property type="match status" value="1"/>
</dbReference>
<reference evidence="3" key="1">
    <citation type="submission" date="2016-10" db="EMBL/GenBank/DDBJ databases">
        <authorList>
            <person name="Varghese N."/>
            <person name="Submissions S."/>
        </authorList>
    </citation>
    <scope>NUCLEOTIDE SEQUENCE [LARGE SCALE GENOMIC DNA]</scope>
    <source>
        <strain evidence="3">DSM 26542</strain>
    </source>
</reference>
<organism evidence="2 3">
    <name type="scientific">Myroides guanonis</name>
    <dbReference type="NCBI Taxonomy" id="1150112"/>
    <lineage>
        <taxon>Bacteria</taxon>
        <taxon>Pseudomonadati</taxon>
        <taxon>Bacteroidota</taxon>
        <taxon>Flavobacteriia</taxon>
        <taxon>Flavobacteriales</taxon>
        <taxon>Flavobacteriaceae</taxon>
        <taxon>Myroides</taxon>
    </lineage>
</organism>
<dbReference type="OrthoDB" id="596403at2"/>